<dbReference type="InParanoid" id="F8ACI2"/>
<dbReference type="InterPro" id="IPR050218">
    <property type="entry name" value="LptD"/>
</dbReference>
<dbReference type="AlphaFoldDB" id="F8ACI2"/>
<protein>
    <submittedName>
        <fullName evidence="3">Organic solvent tolerance protein</fullName>
    </submittedName>
</protein>
<dbReference type="eggNOG" id="COG1452">
    <property type="taxonomic scope" value="Bacteria"/>
</dbReference>
<dbReference type="Pfam" id="PF04453">
    <property type="entry name" value="LptD"/>
    <property type="match status" value="1"/>
</dbReference>
<dbReference type="PaxDb" id="667014-Thein_0806"/>
<dbReference type="PANTHER" id="PTHR30189:SF1">
    <property type="entry name" value="LPS-ASSEMBLY PROTEIN LPTD"/>
    <property type="match status" value="1"/>
</dbReference>
<dbReference type="GO" id="GO:1990351">
    <property type="term" value="C:transporter complex"/>
    <property type="evidence" value="ECO:0007669"/>
    <property type="project" value="TreeGrafter"/>
</dbReference>
<dbReference type="GO" id="GO:0009279">
    <property type="term" value="C:cell outer membrane"/>
    <property type="evidence" value="ECO:0007669"/>
    <property type="project" value="InterPro"/>
</dbReference>
<dbReference type="FunCoup" id="F8ACI2">
    <property type="interactions" value="89"/>
</dbReference>
<organism evidence="3 4">
    <name type="scientific">Thermodesulfatator indicus (strain DSM 15286 / JCM 11887 / CIR29812)</name>
    <dbReference type="NCBI Taxonomy" id="667014"/>
    <lineage>
        <taxon>Bacteria</taxon>
        <taxon>Pseudomonadati</taxon>
        <taxon>Thermodesulfobacteriota</taxon>
        <taxon>Thermodesulfobacteria</taxon>
        <taxon>Thermodesulfobacteriales</taxon>
        <taxon>Thermodesulfatatoraceae</taxon>
        <taxon>Thermodesulfatator</taxon>
    </lineage>
</organism>
<reference evidence="3 4" key="2">
    <citation type="journal article" date="2012" name="Stand. Genomic Sci.">
        <title>Complete genome sequence of the thermophilic sulfate-reducing ocean bacterium Thermodesulfatator indicus type strain (CIR29812(T)).</title>
        <authorList>
            <person name="Anderson I."/>
            <person name="Saunders E."/>
            <person name="Lapidus A."/>
            <person name="Nolan M."/>
            <person name="Lucas S."/>
            <person name="Tice H."/>
            <person name="Del Rio T.G."/>
            <person name="Cheng J.F."/>
            <person name="Han C."/>
            <person name="Tapia R."/>
            <person name="Goodwin L.A."/>
            <person name="Pitluck S."/>
            <person name="Liolios K."/>
            <person name="Mavromatis K."/>
            <person name="Pagani I."/>
            <person name="Ivanova N."/>
            <person name="Mikhailova N."/>
            <person name="Pati A."/>
            <person name="Chen A."/>
            <person name="Palaniappan K."/>
            <person name="Land M."/>
            <person name="Hauser L."/>
            <person name="Jeffries C.D."/>
            <person name="Chang Y.J."/>
            <person name="Brambilla E.M."/>
            <person name="Rohde M."/>
            <person name="Spring S."/>
            <person name="Goker M."/>
            <person name="Detter J.C."/>
            <person name="Woyke T."/>
            <person name="Bristow J."/>
            <person name="Eisen J.A."/>
            <person name="Markowitz V."/>
            <person name="Hugenholtz P."/>
            <person name="Kyrpides N.C."/>
            <person name="Klenk H.P."/>
        </authorList>
    </citation>
    <scope>NUCLEOTIDE SEQUENCE [LARGE SCALE GENOMIC DNA]</scope>
    <source>
        <strain evidence="4">DSM 15286 / JCM 11887 / CIR29812</strain>
    </source>
</reference>
<dbReference type="Proteomes" id="UP000006793">
    <property type="component" value="Chromosome"/>
</dbReference>
<dbReference type="InterPro" id="IPR020889">
    <property type="entry name" value="LipoPS_assembly_LptD"/>
</dbReference>
<gene>
    <name evidence="3" type="ordered locus">Thein_0806</name>
</gene>
<dbReference type="PANTHER" id="PTHR30189">
    <property type="entry name" value="LPS-ASSEMBLY PROTEIN"/>
    <property type="match status" value="1"/>
</dbReference>
<dbReference type="OrthoDB" id="9760225at2"/>
<evidence type="ECO:0000259" key="2">
    <source>
        <dbReference type="Pfam" id="PF04453"/>
    </source>
</evidence>
<dbReference type="GO" id="GO:0043165">
    <property type="term" value="P:Gram-negative-bacterium-type cell outer membrane assembly"/>
    <property type="evidence" value="ECO:0007669"/>
    <property type="project" value="InterPro"/>
</dbReference>
<feature type="signal peptide" evidence="1">
    <location>
        <begin position="1"/>
        <end position="20"/>
    </location>
</feature>
<dbReference type="InterPro" id="IPR007543">
    <property type="entry name" value="LptD_C"/>
</dbReference>
<feature type="chain" id="PRO_5003367677" evidence="1">
    <location>
        <begin position="21"/>
        <end position="720"/>
    </location>
</feature>
<dbReference type="KEGG" id="tid:Thein_0806"/>
<keyword evidence="1" id="KW-0732">Signal</keyword>
<dbReference type="EMBL" id="CP002683">
    <property type="protein sequence ID" value="AEH44684.1"/>
    <property type="molecule type" value="Genomic_DNA"/>
</dbReference>
<evidence type="ECO:0000256" key="1">
    <source>
        <dbReference type="SAM" id="SignalP"/>
    </source>
</evidence>
<proteinExistence type="inferred from homology"/>
<evidence type="ECO:0000313" key="4">
    <source>
        <dbReference type="Proteomes" id="UP000006793"/>
    </source>
</evidence>
<reference evidence="4" key="1">
    <citation type="submission" date="2011-04" db="EMBL/GenBank/DDBJ databases">
        <title>The complete genome of Thermodesulfatator indicus DSM 15286.</title>
        <authorList>
            <person name="Lucas S."/>
            <person name="Copeland A."/>
            <person name="Lapidus A."/>
            <person name="Bruce D."/>
            <person name="Goodwin L."/>
            <person name="Pitluck S."/>
            <person name="Peters L."/>
            <person name="Kyrpides N."/>
            <person name="Mavromatis K."/>
            <person name="Pagani I."/>
            <person name="Ivanova N."/>
            <person name="Saunders L."/>
            <person name="Detter J.C."/>
            <person name="Tapia R."/>
            <person name="Han C."/>
            <person name="Land M."/>
            <person name="Hauser L."/>
            <person name="Markowitz V."/>
            <person name="Cheng J.-F."/>
            <person name="Hugenholtz P."/>
            <person name="Woyke T."/>
            <person name="Wu D."/>
            <person name="Spring S."/>
            <person name="Schroeder M."/>
            <person name="Brambilla E."/>
            <person name="Klenk H.-P."/>
            <person name="Eisen J.A."/>
        </authorList>
    </citation>
    <scope>NUCLEOTIDE SEQUENCE [LARGE SCALE GENOMIC DNA]</scope>
    <source>
        <strain evidence="4">DSM 15286 / JCM 11887 / CIR29812</strain>
    </source>
</reference>
<name>F8ACI2_THEID</name>
<dbReference type="RefSeq" id="WP_013907428.1">
    <property type="nucleotide sequence ID" value="NC_015681.1"/>
</dbReference>
<dbReference type="STRING" id="667014.Thein_0806"/>
<dbReference type="GO" id="GO:0015920">
    <property type="term" value="P:lipopolysaccharide transport"/>
    <property type="evidence" value="ECO:0007669"/>
    <property type="project" value="InterPro"/>
</dbReference>
<keyword evidence="4" id="KW-1185">Reference proteome</keyword>
<feature type="domain" description="LptD C-terminal" evidence="2">
    <location>
        <begin position="289"/>
        <end position="649"/>
    </location>
</feature>
<dbReference type="HOGENOM" id="CLU_009039_4_0_0"/>
<sequence length="720" mass="84390">MKKITLCLFLILVCPAITTAANKWHIEADTLSFLKSKKLLIADGNVIISNKDNVIYCSRFIYELPSKKAILYGPITIDTDGDIVQSSHGWLNLETYKGEFEHVRLYLGPGKVQALAFETARVQILAKKVRILGQGTYLAQKTTITTCDICKNGKCSPDWSFWARKLKVTPEGKAYARDITFNVKRIPLLYSPYLSIGIKTKRHNGFLIPRLIQSTREGFGLEIPYFWAINDSFDLTFYPFYTGKRGFMTGLEANYALGENSFGTFRTRYIKDRLKDNDYNADGIIRSNKNRYWITGKIDQELAKNWPLRLDIDILSDKDFLYEFLGGSLGFDQSNSFYLNRFGRGLDEKNSFYRTNRIWLTHSFGHYFFQTSATYYDSVFPGWQEEILNPLPRVYFSRLTTPIWGPINFSFEENYTHWWREKGFRGHRLDLTPEISLNPSPWKPLDLRIAYRLKHTSYLVDWQDNHQYEYLNRTLYEIETRAGLNFSRIYPFSRFGVVGFKHVLRPKITYLYRPETNQNDLPTFTVEDRLPKSNVLDYGLLQFVTAKEKDSSGNIRYSDWLRLWVHQSFDFNEATRKLEGSDDKRHPFSDLFAEGESNFLHKIYIRASTSYNFYGLGWTTANLSLNLRNTRGENIGFDYRWDKVRKIKQINLNLRKNVYHGFWFAYNAQYSLKEGELSSSSMAFEYRTKCWWGVIKIYQNPDETRYSFYINLVGIGGWGR</sequence>
<evidence type="ECO:0000313" key="3">
    <source>
        <dbReference type="EMBL" id="AEH44684.1"/>
    </source>
</evidence>
<accession>F8ACI2</accession>
<dbReference type="HAMAP" id="MF_01411">
    <property type="entry name" value="LPS_assembly_LptD"/>
    <property type="match status" value="1"/>
</dbReference>